<protein>
    <recommendedName>
        <fullName evidence="4">Secreted protein</fullName>
    </recommendedName>
</protein>
<keyword evidence="1" id="KW-0732">Signal</keyword>
<sequence>MKSSISSLWFGCAYISICIGVVNADANAKRNTHVNSHLYDFQARNRDTIARIYNTTIYPNNLPILKNGSAATPMGLFNENATGRISPLGNFTGFDDSTEYFFALSPIPGQTGAGILQPNYNAFTSYELHAFTSGCPEVASSIVYLNTTIVHPGSPSHGQYVTKIKEIAFWRFDENGAVLYYDAQISNLSLWFAKFTGADISNGAVQALDIVTNLCPQIQARCTGANQVYSSDVECIATLLAKPFGTFDETWGDNIVCRLVHVVLTQVRPEVHCPHVGPTGGMKCVDIDYNQEYLADDLALFGSNDAFRCSGK</sequence>
<reference evidence="2 3" key="3">
    <citation type="journal article" date="2017" name="Mol. Plant Pathol.">
        <title>A gapless genome sequence of the fungus Botrytis cinerea.</title>
        <authorList>
            <person name="Van Kan J.A."/>
            <person name="Stassen J.H."/>
            <person name="Mosbach A."/>
            <person name="Van Der Lee T.A."/>
            <person name="Faino L."/>
            <person name="Farmer A.D."/>
            <person name="Papasotiriou D.G."/>
            <person name="Zhou S."/>
            <person name="Seidl M.F."/>
            <person name="Cottam E."/>
            <person name="Edel D."/>
            <person name="Hahn M."/>
            <person name="Schwartz D.C."/>
            <person name="Dietrich R.A."/>
            <person name="Widdison S."/>
            <person name="Scalliet G."/>
        </authorList>
    </citation>
    <scope>NUCLEOTIDE SEQUENCE [LARGE SCALE GENOMIC DNA]</scope>
    <source>
        <strain evidence="2 3">B05.10</strain>
    </source>
</reference>
<evidence type="ECO:0008006" key="4">
    <source>
        <dbReference type="Google" id="ProtNLM"/>
    </source>
</evidence>
<reference evidence="2 3" key="1">
    <citation type="journal article" date="2011" name="PLoS Genet.">
        <title>Genomic analysis of the necrotrophic fungal pathogens Sclerotinia sclerotiorum and Botrytis cinerea.</title>
        <authorList>
            <person name="Amselem J."/>
            <person name="Cuomo C.A."/>
            <person name="van Kan J.A."/>
            <person name="Viaud M."/>
            <person name="Benito E.P."/>
            <person name="Couloux A."/>
            <person name="Coutinho P.M."/>
            <person name="de Vries R.P."/>
            <person name="Dyer P.S."/>
            <person name="Fillinger S."/>
            <person name="Fournier E."/>
            <person name="Gout L."/>
            <person name="Hahn M."/>
            <person name="Kohn L."/>
            <person name="Lapalu N."/>
            <person name="Plummer K.M."/>
            <person name="Pradier J.M."/>
            <person name="Quevillon E."/>
            <person name="Sharon A."/>
            <person name="Simon A."/>
            <person name="ten Have A."/>
            <person name="Tudzynski B."/>
            <person name="Tudzynski P."/>
            <person name="Wincker P."/>
            <person name="Andrew M."/>
            <person name="Anthouard V."/>
            <person name="Beever R.E."/>
            <person name="Beffa R."/>
            <person name="Benoit I."/>
            <person name="Bouzid O."/>
            <person name="Brault B."/>
            <person name="Chen Z."/>
            <person name="Choquer M."/>
            <person name="Collemare J."/>
            <person name="Cotton P."/>
            <person name="Danchin E.G."/>
            <person name="Da Silva C."/>
            <person name="Gautier A."/>
            <person name="Giraud C."/>
            <person name="Giraud T."/>
            <person name="Gonzalez C."/>
            <person name="Grossetete S."/>
            <person name="Guldener U."/>
            <person name="Henrissat B."/>
            <person name="Howlett B.J."/>
            <person name="Kodira C."/>
            <person name="Kretschmer M."/>
            <person name="Lappartient A."/>
            <person name="Leroch M."/>
            <person name="Levis C."/>
            <person name="Mauceli E."/>
            <person name="Neuveglise C."/>
            <person name="Oeser B."/>
            <person name="Pearson M."/>
            <person name="Poulain J."/>
            <person name="Poussereau N."/>
            <person name="Quesneville H."/>
            <person name="Rascle C."/>
            <person name="Schumacher J."/>
            <person name="Segurens B."/>
            <person name="Sexton A."/>
            <person name="Silva E."/>
            <person name="Sirven C."/>
            <person name="Soanes D.M."/>
            <person name="Talbot N.J."/>
            <person name="Templeton M."/>
            <person name="Yandava C."/>
            <person name="Yarden O."/>
            <person name="Zeng Q."/>
            <person name="Rollins J.A."/>
            <person name="Lebrun M.H."/>
            <person name="Dickman M."/>
        </authorList>
    </citation>
    <scope>NUCLEOTIDE SEQUENCE [LARGE SCALE GENOMIC DNA]</scope>
    <source>
        <strain evidence="2 3">B05.10</strain>
    </source>
</reference>
<evidence type="ECO:0000256" key="1">
    <source>
        <dbReference type="SAM" id="SignalP"/>
    </source>
</evidence>
<evidence type="ECO:0000313" key="3">
    <source>
        <dbReference type="Proteomes" id="UP000001798"/>
    </source>
</evidence>
<feature type="signal peptide" evidence="1">
    <location>
        <begin position="1"/>
        <end position="24"/>
    </location>
</feature>
<feature type="chain" id="PRO_5016715591" description="Secreted protein" evidence="1">
    <location>
        <begin position="25"/>
        <end position="312"/>
    </location>
</feature>
<dbReference type="Proteomes" id="UP000001798">
    <property type="component" value="Chromosome 16"/>
</dbReference>
<gene>
    <name evidence="2" type="ORF">BCIN_16g04020</name>
</gene>
<dbReference type="VEuPathDB" id="FungiDB:Bcin16g04020"/>
<proteinExistence type="predicted"/>
<dbReference type="EMBL" id="CP009820">
    <property type="protein sequence ID" value="ATZ58695.1"/>
    <property type="molecule type" value="Genomic_DNA"/>
</dbReference>
<evidence type="ECO:0000313" key="2">
    <source>
        <dbReference type="EMBL" id="ATZ58695.1"/>
    </source>
</evidence>
<dbReference type="RefSeq" id="XP_024553950.1">
    <property type="nucleotide sequence ID" value="XM_024698133.1"/>
</dbReference>
<keyword evidence="3" id="KW-1185">Reference proteome</keyword>
<dbReference type="OrthoDB" id="10010954at2759"/>
<dbReference type="AlphaFoldDB" id="A0A384K793"/>
<organism evidence="2 3">
    <name type="scientific">Botryotinia fuckeliana (strain B05.10)</name>
    <name type="common">Noble rot fungus</name>
    <name type="synonym">Botrytis cinerea</name>
    <dbReference type="NCBI Taxonomy" id="332648"/>
    <lineage>
        <taxon>Eukaryota</taxon>
        <taxon>Fungi</taxon>
        <taxon>Dikarya</taxon>
        <taxon>Ascomycota</taxon>
        <taxon>Pezizomycotina</taxon>
        <taxon>Leotiomycetes</taxon>
        <taxon>Helotiales</taxon>
        <taxon>Sclerotiniaceae</taxon>
        <taxon>Botrytis</taxon>
    </lineage>
</organism>
<accession>A0A384K793</accession>
<dbReference type="KEGG" id="bfu:BCIN_16g04020"/>
<name>A0A384K793_BOTFB</name>
<dbReference type="GeneID" id="5428278"/>
<reference evidence="2 3" key="2">
    <citation type="journal article" date="2012" name="Eukaryot. Cell">
        <title>Genome update of Botrytis cinerea strains B05.10 and T4.</title>
        <authorList>
            <person name="Staats M."/>
            <person name="van Kan J.A."/>
        </authorList>
    </citation>
    <scope>NUCLEOTIDE SEQUENCE [LARGE SCALE GENOMIC DNA]</scope>
    <source>
        <strain evidence="2 3">B05.10</strain>
    </source>
</reference>